<dbReference type="Proteomes" id="UP001469553">
    <property type="component" value="Unassembled WGS sequence"/>
</dbReference>
<feature type="region of interest" description="Disordered" evidence="1">
    <location>
        <begin position="1"/>
        <end position="28"/>
    </location>
</feature>
<evidence type="ECO:0000313" key="2">
    <source>
        <dbReference type="EMBL" id="MEQ2315979.1"/>
    </source>
</evidence>
<protein>
    <submittedName>
        <fullName evidence="2">Uncharacterized protein</fullName>
    </submittedName>
</protein>
<feature type="compositionally biased region" description="Polar residues" evidence="1">
    <location>
        <begin position="1"/>
        <end position="12"/>
    </location>
</feature>
<name>A0ABV1ACS8_9TELE</name>
<proteinExistence type="predicted"/>
<evidence type="ECO:0000313" key="3">
    <source>
        <dbReference type="Proteomes" id="UP001469553"/>
    </source>
</evidence>
<organism evidence="2 3">
    <name type="scientific">Ameca splendens</name>
    <dbReference type="NCBI Taxonomy" id="208324"/>
    <lineage>
        <taxon>Eukaryota</taxon>
        <taxon>Metazoa</taxon>
        <taxon>Chordata</taxon>
        <taxon>Craniata</taxon>
        <taxon>Vertebrata</taxon>
        <taxon>Euteleostomi</taxon>
        <taxon>Actinopterygii</taxon>
        <taxon>Neopterygii</taxon>
        <taxon>Teleostei</taxon>
        <taxon>Neoteleostei</taxon>
        <taxon>Acanthomorphata</taxon>
        <taxon>Ovalentaria</taxon>
        <taxon>Atherinomorphae</taxon>
        <taxon>Cyprinodontiformes</taxon>
        <taxon>Goodeidae</taxon>
        <taxon>Ameca</taxon>
    </lineage>
</organism>
<keyword evidence="3" id="KW-1185">Reference proteome</keyword>
<accession>A0ABV1ACS8</accession>
<sequence>MPSFSSLKTRSVPQLVPGGPMEQAVPKNANVSKNIPVAVTQKRGAVSVRLDTTVCYVRKNAIQASLAPTVSSHVIVQVEGHVTLKPESAAKDVLLGFRGTSVNWPAKQETMVKTVV</sequence>
<reference evidence="2 3" key="1">
    <citation type="submission" date="2021-06" db="EMBL/GenBank/DDBJ databases">
        <authorList>
            <person name="Palmer J.M."/>
        </authorList>
    </citation>
    <scope>NUCLEOTIDE SEQUENCE [LARGE SCALE GENOMIC DNA]</scope>
    <source>
        <strain evidence="2 3">AS_MEX2019</strain>
        <tissue evidence="2">Muscle</tissue>
    </source>
</reference>
<comment type="caution">
    <text evidence="2">The sequence shown here is derived from an EMBL/GenBank/DDBJ whole genome shotgun (WGS) entry which is preliminary data.</text>
</comment>
<gene>
    <name evidence="2" type="ORF">AMECASPLE_027952</name>
</gene>
<dbReference type="EMBL" id="JAHRIP010087658">
    <property type="protein sequence ID" value="MEQ2315979.1"/>
    <property type="molecule type" value="Genomic_DNA"/>
</dbReference>
<evidence type="ECO:0000256" key="1">
    <source>
        <dbReference type="SAM" id="MobiDB-lite"/>
    </source>
</evidence>